<keyword evidence="1" id="KW-0812">Transmembrane</keyword>
<dbReference type="EMBL" id="JAOAMV010000002">
    <property type="protein sequence ID" value="MCT2558494.1"/>
    <property type="molecule type" value="Genomic_DNA"/>
</dbReference>
<reference evidence="3" key="1">
    <citation type="submission" date="2022-09" db="EMBL/GenBank/DDBJ databases">
        <title>The genome sequence of Tsuneonella sp. YG55.</title>
        <authorList>
            <person name="Liu Y."/>
        </authorList>
    </citation>
    <scope>NUCLEOTIDE SEQUENCE</scope>
    <source>
        <strain evidence="3">YG55</strain>
    </source>
</reference>
<gene>
    <name evidence="3" type="ORF">N0B51_05825</name>
</gene>
<organism evidence="3 4">
    <name type="scientific">Tsuneonella litorea</name>
    <dbReference type="NCBI Taxonomy" id="2976475"/>
    <lineage>
        <taxon>Bacteria</taxon>
        <taxon>Pseudomonadati</taxon>
        <taxon>Pseudomonadota</taxon>
        <taxon>Alphaproteobacteria</taxon>
        <taxon>Sphingomonadales</taxon>
        <taxon>Erythrobacteraceae</taxon>
        <taxon>Tsuneonella</taxon>
    </lineage>
</organism>
<protein>
    <submittedName>
        <fullName evidence="3">DUF418 domain-containing protein</fullName>
    </submittedName>
</protein>
<accession>A0A9X2W0X2</accession>
<feature type="transmembrane region" description="Helical" evidence="1">
    <location>
        <begin position="365"/>
        <end position="385"/>
    </location>
</feature>
<feature type="domain" description="DUF418" evidence="2">
    <location>
        <begin position="270"/>
        <end position="430"/>
    </location>
</feature>
<feature type="transmembrane region" description="Helical" evidence="1">
    <location>
        <begin position="281"/>
        <end position="304"/>
    </location>
</feature>
<proteinExistence type="predicted"/>
<keyword evidence="4" id="KW-1185">Reference proteome</keyword>
<dbReference type="RefSeq" id="WP_259961318.1">
    <property type="nucleotide sequence ID" value="NZ_JAOAMV010000002.1"/>
</dbReference>
<dbReference type="Proteomes" id="UP001142648">
    <property type="component" value="Unassembled WGS sequence"/>
</dbReference>
<feature type="transmembrane region" description="Helical" evidence="1">
    <location>
        <begin position="24"/>
        <end position="47"/>
    </location>
</feature>
<dbReference type="AlphaFoldDB" id="A0A9X2W0X2"/>
<comment type="caution">
    <text evidence="3">The sequence shown here is derived from an EMBL/GenBank/DDBJ whole genome shotgun (WGS) entry which is preliminary data.</text>
</comment>
<feature type="transmembrane region" description="Helical" evidence="1">
    <location>
        <begin position="392"/>
        <end position="411"/>
    </location>
</feature>
<dbReference type="InterPro" id="IPR007349">
    <property type="entry name" value="DUF418"/>
</dbReference>
<evidence type="ECO:0000259" key="2">
    <source>
        <dbReference type="Pfam" id="PF04235"/>
    </source>
</evidence>
<name>A0A9X2W0X2_9SPHN</name>
<feature type="transmembrane region" description="Helical" evidence="1">
    <location>
        <begin position="325"/>
        <end position="345"/>
    </location>
</feature>
<feature type="transmembrane region" description="Helical" evidence="1">
    <location>
        <begin position="112"/>
        <end position="145"/>
    </location>
</feature>
<keyword evidence="1" id="KW-0472">Membrane</keyword>
<evidence type="ECO:0000256" key="1">
    <source>
        <dbReference type="SAM" id="Phobius"/>
    </source>
</evidence>
<evidence type="ECO:0000313" key="4">
    <source>
        <dbReference type="Proteomes" id="UP001142648"/>
    </source>
</evidence>
<dbReference type="Pfam" id="PF04235">
    <property type="entry name" value="DUF418"/>
    <property type="match status" value="1"/>
</dbReference>
<feature type="transmembrane region" description="Helical" evidence="1">
    <location>
        <begin position="67"/>
        <end position="91"/>
    </location>
</feature>
<sequence length="452" mass="49519">MTVVNQTAVAAPVKRTDRIDSLDILRGIAVFGILLMNISAFGLVWQAYGNPFAAGGSSGLNLRLFEIMNVGFEGTMRGIFSMLFGAGIVLMTERMEAAGAGLMTAEIHFRRMTWLMVFGIVHWALLLWTGEILFAYSLCGFLLFAVRKVGAKWQLAVGLGALLAAGVLLNFDYHDTVALERSAQQTEAQVARGGEPGDAAQAELAEWNEKLSHFVPSVESNAMFVGWHSGSYIDAVEQQFAFSYEFQWKNAPFWLFFDMIPFMLIGMALLKWGVLSAERSARFYGGMMIAGYGIGIPLGLYELGILTAGDYGPVAAAAANRTYEISRLAMVFGHLGLILLAVRGGAVRWLQRALAAAGQMALTNYIGQTLICTILFYGFGFGLYGRLDRAELYLLVLAIAVVEMTISVIWLKSFRFGPLEWVWRSLTYWKVQPMRLRGGGSGPVPGQMLGAT</sequence>
<feature type="transmembrane region" description="Helical" evidence="1">
    <location>
        <begin position="253"/>
        <end position="275"/>
    </location>
</feature>
<feature type="transmembrane region" description="Helical" evidence="1">
    <location>
        <begin position="151"/>
        <end position="171"/>
    </location>
</feature>
<evidence type="ECO:0000313" key="3">
    <source>
        <dbReference type="EMBL" id="MCT2558494.1"/>
    </source>
</evidence>
<dbReference type="InterPro" id="IPR052529">
    <property type="entry name" value="Bact_Transport_Assoc"/>
</dbReference>
<keyword evidence="1" id="KW-1133">Transmembrane helix</keyword>
<dbReference type="PANTHER" id="PTHR30590:SF2">
    <property type="entry name" value="INNER MEMBRANE PROTEIN"/>
    <property type="match status" value="1"/>
</dbReference>
<dbReference type="PANTHER" id="PTHR30590">
    <property type="entry name" value="INNER MEMBRANE PROTEIN"/>
    <property type="match status" value="1"/>
</dbReference>